<dbReference type="PROSITE" id="PS51191">
    <property type="entry name" value="FEMABX"/>
    <property type="match status" value="1"/>
</dbReference>
<dbReference type="PANTHER" id="PTHR36174">
    <property type="entry name" value="LIPID II:GLYCINE GLYCYLTRANSFERASE"/>
    <property type="match status" value="1"/>
</dbReference>
<accession>A0ABU5ITF1</accession>
<evidence type="ECO:0000259" key="12">
    <source>
        <dbReference type="Pfam" id="PF13480"/>
    </source>
</evidence>
<dbReference type="Gene3D" id="3.40.630.30">
    <property type="match status" value="1"/>
</dbReference>
<evidence type="ECO:0000256" key="3">
    <source>
        <dbReference type="ARBA" id="ARBA00022679"/>
    </source>
</evidence>
<dbReference type="EC" id="2.3.2.16" evidence="8"/>
<evidence type="ECO:0000256" key="4">
    <source>
        <dbReference type="ARBA" id="ARBA00022960"/>
    </source>
</evidence>
<dbReference type="RefSeq" id="WP_322444735.1">
    <property type="nucleotide sequence ID" value="NZ_JAXOFX010000001.1"/>
</dbReference>
<gene>
    <name evidence="13" type="ORF">SM124_01610</name>
</gene>
<evidence type="ECO:0000256" key="5">
    <source>
        <dbReference type="ARBA" id="ARBA00022984"/>
    </source>
</evidence>
<name>A0ABU5ITF1_9BACI</name>
<keyword evidence="3 13" id="KW-0808">Transferase</keyword>
<keyword evidence="6 13" id="KW-0012">Acyltransferase</keyword>
<dbReference type="PANTHER" id="PTHR36174:SF1">
    <property type="entry name" value="LIPID II:GLYCINE GLYCYLTRANSFERASE"/>
    <property type="match status" value="1"/>
</dbReference>
<keyword evidence="5" id="KW-0573">Peptidoglycan synthesis</keyword>
<evidence type="ECO:0000313" key="14">
    <source>
        <dbReference type="Proteomes" id="UP001290455"/>
    </source>
</evidence>
<evidence type="ECO:0000313" key="13">
    <source>
        <dbReference type="EMBL" id="MDZ5470434.1"/>
    </source>
</evidence>
<keyword evidence="4" id="KW-0133">Cell shape</keyword>
<evidence type="ECO:0000256" key="11">
    <source>
        <dbReference type="ARBA" id="ARBA00048654"/>
    </source>
</evidence>
<evidence type="ECO:0000256" key="1">
    <source>
        <dbReference type="ARBA" id="ARBA00004496"/>
    </source>
</evidence>
<keyword evidence="7" id="KW-0961">Cell wall biogenesis/degradation</keyword>
<dbReference type="Pfam" id="PF13480">
    <property type="entry name" value="Acetyltransf_6"/>
    <property type="match status" value="1"/>
</dbReference>
<dbReference type="InterPro" id="IPR003447">
    <property type="entry name" value="FEMABX"/>
</dbReference>
<comment type="subcellular location">
    <subcellularLocation>
        <location evidence="1">Cytoplasm</location>
    </subcellularLocation>
</comment>
<dbReference type="GO" id="GO:0016746">
    <property type="term" value="F:acyltransferase activity"/>
    <property type="evidence" value="ECO:0007669"/>
    <property type="project" value="UniProtKB-KW"/>
</dbReference>
<evidence type="ECO:0000256" key="8">
    <source>
        <dbReference type="ARBA" id="ARBA00039074"/>
    </source>
</evidence>
<dbReference type="InterPro" id="IPR050644">
    <property type="entry name" value="PG_Glycine_Bridge_Synth"/>
</dbReference>
<comment type="similarity">
    <text evidence="2">Belongs to the FemABX family.</text>
</comment>
<comment type="catalytic activity">
    <reaction evidence="11">
        <text>beta-D-GlcNAc-(1-&gt;4)-Mur2Ac(oyl-L-Ala-D-isoglutaminyl-L-Lys-D-Ala-D-Ala)-di-trans,octa-cis-undecaprenyl diphosphate + glycyl-tRNA(Gly) = beta-D-GlcNAc-(1-&gt;4)-Mur2Ac(oyl-L-Ala-D-isoglutaminyl-L-Lys-(N(6)-Gly)-D-Ala-D-Ala)-di-trans,octa-cis-undecaprenyl diphosphate + tRNA(Gly) + H(+)</text>
        <dbReference type="Rhea" id="RHEA:30435"/>
        <dbReference type="Rhea" id="RHEA-COMP:9664"/>
        <dbReference type="Rhea" id="RHEA-COMP:9683"/>
        <dbReference type="ChEBI" id="CHEBI:15378"/>
        <dbReference type="ChEBI" id="CHEBI:62233"/>
        <dbReference type="ChEBI" id="CHEBI:62234"/>
        <dbReference type="ChEBI" id="CHEBI:78442"/>
        <dbReference type="ChEBI" id="CHEBI:78522"/>
        <dbReference type="EC" id="2.3.2.16"/>
    </reaction>
</comment>
<dbReference type="Proteomes" id="UP001290455">
    <property type="component" value="Unassembled WGS sequence"/>
</dbReference>
<protein>
    <recommendedName>
        <fullName evidence="9">Lipid II:glycine glycyltransferase</fullName>
        <ecNumber evidence="8">2.3.2.16</ecNumber>
    </recommendedName>
    <alternativeName>
        <fullName evidence="10">Factor essential for expression of methicillin resistance X</fullName>
    </alternativeName>
</protein>
<comment type="caution">
    <text evidence="13">The sequence shown here is derived from an EMBL/GenBank/DDBJ whole genome shotgun (WGS) entry which is preliminary data.</text>
</comment>
<evidence type="ECO:0000256" key="9">
    <source>
        <dbReference type="ARBA" id="ARBA00040679"/>
    </source>
</evidence>
<feature type="domain" description="BioF2-like acetyltransferase" evidence="12">
    <location>
        <begin position="128"/>
        <end position="262"/>
    </location>
</feature>
<sequence>MEFGDGDPYLFIYHAKDGNNIYYVFFKRLINSLEFIENNDYEKWYDIITPPYGYGGPLYEKTNEKTIEGFRKDFETYCQDENIVTEFVRFHPLYKNAKYLDKCMDVFYDRETIYIDLLKTEEEIFNNYHNNHKRNVRRGSNNGLEFRVLKRDEALLEVHTFYLLYKETMDKLGALSYSYFSESYIRNLLSDLDNNSVIGAVFFEGKMVAAAICLYESGCLHYHLGCSKQEFLHLGINIFLFHHLALWAKKLGFQKFHLGGGHVGRDSLFQFKQRFNKEGVLKFYIGKKIHNESIYKSLLNQWERYYSQKVDGHYFPLYRKAYSN</sequence>
<evidence type="ECO:0000256" key="6">
    <source>
        <dbReference type="ARBA" id="ARBA00023315"/>
    </source>
</evidence>
<evidence type="ECO:0000256" key="10">
    <source>
        <dbReference type="ARBA" id="ARBA00042933"/>
    </source>
</evidence>
<evidence type="ECO:0000256" key="2">
    <source>
        <dbReference type="ARBA" id="ARBA00009943"/>
    </source>
</evidence>
<dbReference type="SUPFAM" id="SSF55729">
    <property type="entry name" value="Acyl-CoA N-acyltransferases (Nat)"/>
    <property type="match status" value="1"/>
</dbReference>
<dbReference type="EMBL" id="JAXOFX010000001">
    <property type="protein sequence ID" value="MDZ5470434.1"/>
    <property type="molecule type" value="Genomic_DNA"/>
</dbReference>
<dbReference type="InterPro" id="IPR016181">
    <property type="entry name" value="Acyl_CoA_acyltransferase"/>
</dbReference>
<reference evidence="13 14" key="1">
    <citation type="submission" date="2023-11" db="EMBL/GenBank/DDBJ databases">
        <title>Bacillus jintuensis, isolated from a mudflat on the Beibu Gulf coast.</title>
        <authorList>
            <person name="Li M."/>
        </authorList>
    </citation>
    <scope>NUCLEOTIDE SEQUENCE [LARGE SCALE GENOMIC DNA]</scope>
    <source>
        <strain evidence="13 14">31A1R</strain>
    </source>
</reference>
<proteinExistence type="inferred from homology"/>
<keyword evidence="14" id="KW-1185">Reference proteome</keyword>
<dbReference type="InterPro" id="IPR038740">
    <property type="entry name" value="BioF2-like_GNAT_dom"/>
</dbReference>
<evidence type="ECO:0000256" key="7">
    <source>
        <dbReference type="ARBA" id="ARBA00023316"/>
    </source>
</evidence>
<organism evidence="13 14">
    <name type="scientific">Robertmurraya mangrovi</name>
    <dbReference type="NCBI Taxonomy" id="3098077"/>
    <lineage>
        <taxon>Bacteria</taxon>
        <taxon>Bacillati</taxon>
        <taxon>Bacillota</taxon>
        <taxon>Bacilli</taxon>
        <taxon>Bacillales</taxon>
        <taxon>Bacillaceae</taxon>
        <taxon>Robertmurraya</taxon>
    </lineage>
</organism>